<dbReference type="InterPro" id="IPR012337">
    <property type="entry name" value="RNaseH-like_sf"/>
</dbReference>
<dbReference type="GO" id="GO:0032196">
    <property type="term" value="P:transposition"/>
    <property type="evidence" value="ECO:0007669"/>
    <property type="project" value="TreeGrafter"/>
</dbReference>
<feature type="domain" description="Integrase catalytic" evidence="2">
    <location>
        <begin position="214"/>
        <end position="399"/>
    </location>
</feature>
<protein>
    <submittedName>
        <fullName evidence="3">Transposase and inactivated derivatives, IS30 family</fullName>
    </submittedName>
</protein>
<dbReference type="RefSeq" id="WP_074463074.1">
    <property type="nucleotide sequence ID" value="NZ_FMUR01000017.1"/>
</dbReference>
<dbReference type="GO" id="GO:0006310">
    <property type="term" value="P:DNA recombination"/>
    <property type="evidence" value="ECO:0007669"/>
    <property type="project" value="UniProtKB-KW"/>
</dbReference>
<dbReference type="NCBIfam" id="NF033563">
    <property type="entry name" value="transpos_IS30"/>
    <property type="match status" value="1"/>
</dbReference>
<dbReference type="PROSITE" id="PS50994">
    <property type="entry name" value="INTEGRASE"/>
    <property type="match status" value="1"/>
</dbReference>
<dbReference type="PANTHER" id="PTHR10948:SF23">
    <property type="entry name" value="TRANSPOSASE INSI FOR INSERTION SEQUENCE ELEMENT IS30A-RELATED"/>
    <property type="match status" value="1"/>
</dbReference>
<keyword evidence="1" id="KW-0233">DNA recombination</keyword>
<evidence type="ECO:0000313" key="4">
    <source>
        <dbReference type="Proteomes" id="UP000183047"/>
    </source>
</evidence>
<organism evidence="3 4">
    <name type="scientific">Butyrivibrio hungatei</name>
    <dbReference type="NCBI Taxonomy" id="185008"/>
    <lineage>
        <taxon>Bacteria</taxon>
        <taxon>Bacillati</taxon>
        <taxon>Bacillota</taxon>
        <taxon>Clostridia</taxon>
        <taxon>Lachnospirales</taxon>
        <taxon>Lachnospiraceae</taxon>
        <taxon>Butyrivibrio</taxon>
    </lineage>
</organism>
<keyword evidence="4" id="KW-1185">Reference proteome</keyword>
<dbReference type="OrthoDB" id="9776104at2"/>
<dbReference type="SUPFAM" id="SSF53098">
    <property type="entry name" value="Ribonuclease H-like"/>
    <property type="match status" value="1"/>
</dbReference>
<reference evidence="4" key="1">
    <citation type="submission" date="2016-10" db="EMBL/GenBank/DDBJ databases">
        <authorList>
            <person name="Varghese N."/>
            <person name="Submissions S."/>
        </authorList>
    </citation>
    <scope>NUCLEOTIDE SEQUENCE [LARGE SCALE GENOMIC DNA]</scope>
    <source>
        <strain evidence="4">XBD2006</strain>
    </source>
</reference>
<dbReference type="Proteomes" id="UP000183047">
    <property type="component" value="Unassembled WGS sequence"/>
</dbReference>
<name>A0A1G5G0H7_9FIRM</name>
<dbReference type="GO" id="GO:0005829">
    <property type="term" value="C:cytosol"/>
    <property type="evidence" value="ECO:0007669"/>
    <property type="project" value="TreeGrafter"/>
</dbReference>
<dbReference type="InterPro" id="IPR001584">
    <property type="entry name" value="Integrase_cat-core"/>
</dbReference>
<evidence type="ECO:0000256" key="1">
    <source>
        <dbReference type="ARBA" id="ARBA00023172"/>
    </source>
</evidence>
<dbReference type="GO" id="GO:0015074">
    <property type="term" value="P:DNA integration"/>
    <property type="evidence" value="ECO:0007669"/>
    <property type="project" value="InterPro"/>
</dbReference>
<evidence type="ECO:0000313" key="3">
    <source>
        <dbReference type="EMBL" id="SCY44787.1"/>
    </source>
</evidence>
<accession>A0A1G5G0H7</accession>
<dbReference type="EMBL" id="FMUR01000017">
    <property type="protein sequence ID" value="SCY44787.1"/>
    <property type="molecule type" value="Genomic_DNA"/>
</dbReference>
<proteinExistence type="predicted"/>
<sequence>MSGYKHLTHEQRVLVEDRLNHKTSIRKIALELEKAPSTVLREIRNHSLFVPTIENDCKHKRNCNLKNVCGDALCSNKCYTCHSKCTKHCDCYEKALCPKLETSPYVCNGCKKINGLCTYDKTVYYAIDAQKKYKSLLTSTRSGFDISEQELEKINTLASPLIINGLSPYHIKQTYADEITISEATLRRMIDKNALDAKNIDLRDKVKRKPRKHSEISPLSTAKVGHFYGDYLKYIEENDVCVTEMDCVEGKKGENVALLTLTIPSLSLQLAFIMEYQNSSCVVEALDMIETALGTELFSQVFPLILTDNGSEFSDIKGMETSCITGSKRTSIFFCEPNRSDEKGSCENHHKMIRYIIPKGASLEPYVQADISLMMNHINSYKRKALFGKSAFDLATAVLPMDFFILLGLEIIPPNEIILRPSLLK</sequence>
<dbReference type="Pfam" id="PF13936">
    <property type="entry name" value="HTH_38"/>
    <property type="match status" value="1"/>
</dbReference>
<dbReference type="InterPro" id="IPR051917">
    <property type="entry name" value="Transposase-Integrase"/>
</dbReference>
<evidence type="ECO:0000259" key="2">
    <source>
        <dbReference type="PROSITE" id="PS50994"/>
    </source>
</evidence>
<dbReference type="PANTHER" id="PTHR10948">
    <property type="entry name" value="TRANSPOSASE"/>
    <property type="match status" value="1"/>
</dbReference>
<gene>
    <name evidence="3" type="ORF">SAMN02910451_02650</name>
</gene>
<dbReference type="InterPro" id="IPR025246">
    <property type="entry name" value="IS30-like_HTH"/>
</dbReference>
<dbReference type="AlphaFoldDB" id="A0A1G5G0H7"/>
<dbReference type="GO" id="GO:0004803">
    <property type="term" value="F:transposase activity"/>
    <property type="evidence" value="ECO:0007669"/>
    <property type="project" value="TreeGrafter"/>
</dbReference>
<dbReference type="InterPro" id="IPR053392">
    <property type="entry name" value="Transposase_IS30-like"/>
</dbReference>